<dbReference type="RefSeq" id="WP_345028257.1">
    <property type="nucleotide sequence ID" value="NZ_BAABEY010000018.1"/>
</dbReference>
<dbReference type="SUPFAM" id="SSF52317">
    <property type="entry name" value="Class I glutamine amidotransferase-like"/>
    <property type="match status" value="1"/>
</dbReference>
<evidence type="ECO:0000313" key="4">
    <source>
        <dbReference type="Proteomes" id="UP001501508"/>
    </source>
</evidence>
<dbReference type="InterPro" id="IPR029062">
    <property type="entry name" value="Class_I_gatase-like"/>
</dbReference>
<evidence type="ECO:0000313" key="3">
    <source>
        <dbReference type="EMBL" id="GAA4438223.1"/>
    </source>
</evidence>
<dbReference type="PANTHER" id="PTHR40469:SF2">
    <property type="entry name" value="GALACTOSE-BINDING DOMAIN-LIKE SUPERFAMILY PROTEIN"/>
    <property type="match status" value="1"/>
</dbReference>
<gene>
    <name evidence="3" type="ORF">GCM10023091_18570</name>
</gene>
<reference evidence="4" key="1">
    <citation type="journal article" date="2019" name="Int. J. Syst. Evol. Microbiol.">
        <title>The Global Catalogue of Microorganisms (GCM) 10K type strain sequencing project: providing services to taxonomists for standard genome sequencing and annotation.</title>
        <authorList>
            <consortium name="The Broad Institute Genomics Platform"/>
            <consortium name="The Broad Institute Genome Sequencing Center for Infectious Disease"/>
            <person name="Wu L."/>
            <person name="Ma J."/>
        </authorList>
    </citation>
    <scope>NUCLEOTIDE SEQUENCE [LARGE SCALE GENOMIC DNA]</scope>
    <source>
        <strain evidence="4">JCM 31920</strain>
    </source>
</reference>
<organism evidence="3 4">
    <name type="scientific">Ravibacter arvi</name>
    <dbReference type="NCBI Taxonomy" id="2051041"/>
    <lineage>
        <taxon>Bacteria</taxon>
        <taxon>Pseudomonadati</taxon>
        <taxon>Bacteroidota</taxon>
        <taxon>Cytophagia</taxon>
        <taxon>Cytophagales</taxon>
        <taxon>Spirosomataceae</taxon>
        <taxon>Ravibacter</taxon>
    </lineage>
</organism>
<comment type="caution">
    <text evidence="3">The sequence shown here is derived from an EMBL/GenBank/DDBJ whole genome shotgun (WGS) entry which is preliminary data.</text>
</comment>
<protein>
    <submittedName>
        <fullName evidence="3">ThuA domain-containing protein</fullName>
    </submittedName>
</protein>
<name>A0ABP8LXS4_9BACT</name>
<feature type="signal peptide" evidence="1">
    <location>
        <begin position="1"/>
        <end position="27"/>
    </location>
</feature>
<dbReference type="PANTHER" id="PTHR40469">
    <property type="entry name" value="SECRETED GLYCOSYL HYDROLASE"/>
    <property type="match status" value="1"/>
</dbReference>
<evidence type="ECO:0000256" key="1">
    <source>
        <dbReference type="SAM" id="SignalP"/>
    </source>
</evidence>
<proteinExistence type="predicted"/>
<keyword evidence="1" id="KW-0732">Signal</keyword>
<dbReference type="EMBL" id="BAABEY010000018">
    <property type="protein sequence ID" value="GAA4438223.1"/>
    <property type="molecule type" value="Genomic_DNA"/>
</dbReference>
<dbReference type="Pfam" id="PF06283">
    <property type="entry name" value="ThuA"/>
    <property type="match status" value="1"/>
</dbReference>
<feature type="chain" id="PRO_5046971299" evidence="1">
    <location>
        <begin position="28"/>
        <end position="246"/>
    </location>
</feature>
<feature type="domain" description="ThuA-like" evidence="2">
    <location>
        <begin position="38"/>
        <end position="244"/>
    </location>
</feature>
<dbReference type="Proteomes" id="UP001501508">
    <property type="component" value="Unassembled WGS sequence"/>
</dbReference>
<dbReference type="InterPro" id="IPR029010">
    <property type="entry name" value="ThuA-like"/>
</dbReference>
<sequence length="246" mass="27151">MFRSVCQKCFCLGLLTLAILFTSVAGSALPQKRKPLRVLLVGGGASHDFNKWYKGADVKTLEENGFARVTYTDQPAEILGHLAETDVLVLSNNQPIPDEATRKAIFDFLDRGKGVVLLHAAIWYNWKDWPEYNREIVGGGSAGHEKYGSFRVIPTPGKKHPIMKGIPGEFSLEDELYFHKIDPGGAKVDVLASAQKPGKTETFPSIFTVAHPKGRIAAIALGHDAASHELDIYRTLLRNTVRWAAR</sequence>
<accession>A0ABP8LXS4</accession>
<dbReference type="Gene3D" id="3.40.50.880">
    <property type="match status" value="1"/>
</dbReference>
<keyword evidence="4" id="KW-1185">Reference proteome</keyword>
<evidence type="ECO:0000259" key="2">
    <source>
        <dbReference type="Pfam" id="PF06283"/>
    </source>
</evidence>